<keyword evidence="6" id="KW-1185">Reference proteome</keyword>
<evidence type="ECO:0000313" key="6">
    <source>
        <dbReference type="Proteomes" id="UP000507245"/>
    </source>
</evidence>
<dbReference type="AlphaFoldDB" id="A0A6J5VPR6"/>
<dbReference type="Proteomes" id="UP000507245">
    <property type="component" value="Unassembled WGS sequence"/>
</dbReference>
<evidence type="ECO:0000313" key="5">
    <source>
        <dbReference type="Proteomes" id="UP000507222"/>
    </source>
</evidence>
<gene>
    <name evidence="2" type="ORF">CURHAP_LOCUS3500</name>
    <name evidence="3" type="ORF">CURHAP_LOCUS49742</name>
    <name evidence="4" type="ORF">ORAREDHAP_LOCUS33037</name>
</gene>
<organism evidence="3 5">
    <name type="scientific">Prunus armeniaca</name>
    <name type="common">Apricot</name>
    <name type="synonym">Armeniaca vulgaris</name>
    <dbReference type="NCBI Taxonomy" id="36596"/>
    <lineage>
        <taxon>Eukaryota</taxon>
        <taxon>Viridiplantae</taxon>
        <taxon>Streptophyta</taxon>
        <taxon>Embryophyta</taxon>
        <taxon>Tracheophyta</taxon>
        <taxon>Spermatophyta</taxon>
        <taxon>Magnoliopsida</taxon>
        <taxon>eudicotyledons</taxon>
        <taxon>Gunneridae</taxon>
        <taxon>Pentapetalae</taxon>
        <taxon>rosids</taxon>
        <taxon>fabids</taxon>
        <taxon>Rosales</taxon>
        <taxon>Rosaceae</taxon>
        <taxon>Amygdaloideae</taxon>
        <taxon>Amygdaleae</taxon>
        <taxon>Prunus</taxon>
    </lineage>
</organism>
<feature type="compositionally biased region" description="Basic and acidic residues" evidence="1">
    <location>
        <begin position="68"/>
        <end position="78"/>
    </location>
</feature>
<feature type="compositionally biased region" description="Polar residues" evidence="1">
    <location>
        <begin position="52"/>
        <end position="67"/>
    </location>
</feature>
<feature type="region of interest" description="Disordered" evidence="1">
    <location>
        <begin position="52"/>
        <end position="84"/>
    </location>
</feature>
<name>A0A6J5VPR6_PRUAR</name>
<dbReference type="EMBL" id="CAEKKB010000005">
    <property type="protein sequence ID" value="CAB4311016.1"/>
    <property type="molecule type" value="Genomic_DNA"/>
</dbReference>
<dbReference type="EMBL" id="CAEKDK010000001">
    <property type="protein sequence ID" value="CAB4263352.1"/>
    <property type="molecule type" value="Genomic_DNA"/>
</dbReference>
<proteinExistence type="predicted"/>
<evidence type="ECO:0000313" key="3">
    <source>
        <dbReference type="EMBL" id="CAB4289971.1"/>
    </source>
</evidence>
<sequence length="84" mass="8984">MSAGNIGDSSLALEALFRGNQRLLPSALLQSRAASFTGAYCLFHGHPQQRNGNSNSFMSHLMGSQSKSVDKGTKELENHFVGSS</sequence>
<evidence type="ECO:0000256" key="1">
    <source>
        <dbReference type="SAM" id="MobiDB-lite"/>
    </source>
</evidence>
<accession>A0A6J5VPR6</accession>
<reference evidence="3 5" key="2">
    <citation type="submission" date="2020-05" db="EMBL/GenBank/DDBJ databases">
        <authorList>
            <person name="Campoy J."/>
            <person name="Schneeberger K."/>
            <person name="Spophaly S."/>
        </authorList>
    </citation>
    <scope>NUCLEOTIDE SEQUENCE [LARGE SCALE GENOMIC DNA]</scope>
    <source>
        <strain evidence="3">PruArmRojPasFocal</strain>
    </source>
</reference>
<reference evidence="6" key="1">
    <citation type="journal article" date="2020" name="Genome Biol.">
        <title>Gamete binning: chromosome-level and haplotype-resolved genome assembly enabled by high-throughput single-cell sequencing of gamete genomes.</title>
        <authorList>
            <person name="Campoy J.A."/>
            <person name="Sun H."/>
            <person name="Goel M."/>
            <person name="Jiao W.-B."/>
            <person name="Folz-Donahue K."/>
            <person name="Wang N."/>
            <person name="Rubio M."/>
            <person name="Liu C."/>
            <person name="Kukat C."/>
            <person name="Ruiz D."/>
            <person name="Huettel B."/>
            <person name="Schneeberger K."/>
        </authorList>
    </citation>
    <scope>NUCLEOTIDE SEQUENCE [LARGE SCALE GENOMIC DNA]</scope>
    <source>
        <strain evidence="6">cv. Rojo Pasion</strain>
    </source>
</reference>
<dbReference type="Proteomes" id="UP000507222">
    <property type="component" value="Unassembled WGS sequence"/>
</dbReference>
<evidence type="ECO:0000313" key="4">
    <source>
        <dbReference type="EMBL" id="CAB4311016.1"/>
    </source>
</evidence>
<evidence type="ECO:0000313" key="2">
    <source>
        <dbReference type="EMBL" id="CAB4263352.1"/>
    </source>
</evidence>
<protein>
    <submittedName>
        <fullName evidence="3">Uncharacterized protein</fullName>
    </submittedName>
</protein>
<dbReference type="EMBL" id="CAEKDK010000008">
    <property type="protein sequence ID" value="CAB4289971.1"/>
    <property type="molecule type" value="Genomic_DNA"/>
</dbReference>